<dbReference type="PATRIC" id="fig|1496.897.peg.1695"/>
<reference evidence="1" key="1">
    <citation type="submission" date="2014-07" db="EMBL/GenBank/DDBJ databases">
        <authorList>
            <person name="Monot Marc"/>
        </authorList>
    </citation>
    <scope>NUCLEOTIDE SEQUENCE</scope>
    <source>
        <strain evidence="3">7032989</strain>
        <strain evidence="1">7032994</strain>
    </source>
</reference>
<evidence type="ECO:0000313" key="5">
    <source>
        <dbReference type="EMBL" id="VFD31054.1"/>
    </source>
</evidence>
<dbReference type="AlphaFoldDB" id="A0A069A540"/>
<evidence type="ECO:0000313" key="3">
    <source>
        <dbReference type="EMBL" id="CDT79739.1"/>
    </source>
</evidence>
<dbReference type="Proteomes" id="UP000878956">
    <property type="component" value="Unassembled WGS sequence"/>
</dbReference>
<protein>
    <submittedName>
        <fullName evidence="1">Uncharacterized protein</fullName>
    </submittedName>
</protein>
<evidence type="ECO:0000313" key="6">
    <source>
        <dbReference type="Proteomes" id="UP000411588"/>
    </source>
</evidence>
<evidence type="ECO:0000313" key="1">
    <source>
        <dbReference type="EMBL" id="CDS86009.1"/>
    </source>
</evidence>
<proteinExistence type="predicted"/>
<evidence type="ECO:0000313" key="2">
    <source>
        <dbReference type="EMBL" id="CDS86453.1"/>
    </source>
</evidence>
<dbReference type="EMBL" id="LK933504">
    <property type="protein sequence ID" value="CDT79739.1"/>
    <property type="molecule type" value="Genomic_DNA"/>
</dbReference>
<dbReference type="EMBL" id="DAEPXK010000013">
    <property type="protein sequence ID" value="HBH1542165.1"/>
    <property type="molecule type" value="Genomic_DNA"/>
</dbReference>
<dbReference type="EMBL" id="LK932392">
    <property type="protein sequence ID" value="CDS86009.1"/>
    <property type="molecule type" value="Genomic_DNA"/>
</dbReference>
<dbReference type="Proteomes" id="UP000411588">
    <property type="component" value="Unassembled WGS sequence"/>
</dbReference>
<sequence>MMGLKLKRRYKNVLIYINIRTIININCKIKFIELYLTFNELKNKLANNEKTTVINENNKAFSGLVDFSN</sequence>
<gene>
    <name evidence="3" type="ORF">BN1095_790051</name>
    <name evidence="2" type="ORF">BN1096_560146</name>
    <name evidence="1" type="ORF">BN1097_540149</name>
    <name evidence="4" type="ORF">KRM00_001644</name>
    <name evidence="5" type="ORF">SAMEA1402399_01463</name>
</gene>
<dbReference type="EMBL" id="LK932509">
    <property type="protein sequence ID" value="CDS86453.1"/>
    <property type="molecule type" value="Genomic_DNA"/>
</dbReference>
<dbReference type="EMBL" id="CAADAN010000004">
    <property type="protein sequence ID" value="VFD31054.1"/>
    <property type="molecule type" value="Genomic_DNA"/>
</dbReference>
<reference evidence="5 6" key="3">
    <citation type="submission" date="2019-02" db="EMBL/GenBank/DDBJ databases">
        <authorList>
            <consortium name="Pathogen Informatics"/>
        </authorList>
    </citation>
    <scope>NUCLEOTIDE SEQUENCE [LARGE SCALE GENOMIC DNA]</scope>
    <source>
        <strain evidence="6">clo34</strain>
        <strain evidence="5">Clo34</strain>
    </source>
</reference>
<evidence type="ECO:0000313" key="4">
    <source>
        <dbReference type="EMBL" id="HBH1542165.1"/>
    </source>
</evidence>
<organism evidence="1">
    <name type="scientific">Clostridioides difficile</name>
    <name type="common">Peptoclostridium difficile</name>
    <dbReference type="NCBI Taxonomy" id="1496"/>
    <lineage>
        <taxon>Bacteria</taxon>
        <taxon>Bacillati</taxon>
        <taxon>Bacillota</taxon>
        <taxon>Clostridia</taxon>
        <taxon>Peptostreptococcales</taxon>
        <taxon>Peptostreptococcaceae</taxon>
        <taxon>Clostridioides</taxon>
    </lineage>
</organism>
<reference evidence="4" key="2">
    <citation type="journal article" date="2018" name="Genome Biol.">
        <title>SKESA: strategic k-mer extension for scrupulous assemblies.</title>
        <authorList>
            <person name="Souvorov A."/>
            <person name="Agarwala R."/>
            <person name="Lipman D.J."/>
        </authorList>
    </citation>
    <scope>NUCLEOTIDE SEQUENCE</scope>
    <source>
        <strain evidence="4">HN1000</strain>
    </source>
</reference>
<reference evidence="4" key="4">
    <citation type="submission" date="2021-06" db="EMBL/GenBank/DDBJ databases">
        <authorList>
            <consortium name="NCBI Pathogen Detection Project"/>
        </authorList>
    </citation>
    <scope>NUCLEOTIDE SEQUENCE</scope>
    <source>
        <strain evidence="4">HN1000</strain>
    </source>
</reference>
<accession>A0A069A540</accession>
<name>A0A069A540_CLODI</name>